<accession>H2YF30</accession>
<keyword evidence="1 2" id="KW-0175">Coiled coil</keyword>
<keyword evidence="5" id="KW-1185">Reference proteome</keyword>
<dbReference type="InParanoid" id="H2YF30"/>
<dbReference type="Proteomes" id="UP000007875">
    <property type="component" value="Unassembled WGS sequence"/>
</dbReference>
<evidence type="ECO:0000259" key="3">
    <source>
        <dbReference type="PROSITE" id="PS51741"/>
    </source>
</evidence>
<dbReference type="Ensembl" id="ENSCSAVT00000003986.1">
    <property type="protein sequence ID" value="ENSCSAVP00000003928.1"/>
    <property type="gene ID" value="ENSCSAVG00000002324.1"/>
</dbReference>
<dbReference type="PROSITE" id="PS51741">
    <property type="entry name" value="F_BAR"/>
    <property type="match status" value="1"/>
</dbReference>
<protein>
    <recommendedName>
        <fullName evidence="3">F-BAR domain-containing protein</fullName>
    </recommendedName>
</protein>
<dbReference type="AlphaFoldDB" id="H2YF30"/>
<reference evidence="5" key="1">
    <citation type="submission" date="2003-08" db="EMBL/GenBank/DDBJ databases">
        <authorList>
            <person name="Birren B."/>
            <person name="Nusbaum C."/>
            <person name="Abebe A."/>
            <person name="Abouelleil A."/>
            <person name="Adekoya E."/>
            <person name="Ait-zahra M."/>
            <person name="Allen N."/>
            <person name="Allen T."/>
            <person name="An P."/>
            <person name="Anderson M."/>
            <person name="Anderson S."/>
            <person name="Arachchi H."/>
            <person name="Armbruster J."/>
            <person name="Bachantsang P."/>
            <person name="Baldwin J."/>
            <person name="Barry A."/>
            <person name="Bayul T."/>
            <person name="Blitshsteyn B."/>
            <person name="Bloom T."/>
            <person name="Blye J."/>
            <person name="Boguslavskiy L."/>
            <person name="Borowsky M."/>
            <person name="Boukhgalter B."/>
            <person name="Brunache A."/>
            <person name="Butler J."/>
            <person name="Calixte N."/>
            <person name="Calvo S."/>
            <person name="Camarata J."/>
            <person name="Campo K."/>
            <person name="Chang J."/>
            <person name="Cheshatsang Y."/>
            <person name="Citroen M."/>
            <person name="Collymore A."/>
            <person name="Considine T."/>
            <person name="Cook A."/>
            <person name="Cooke P."/>
            <person name="Corum B."/>
            <person name="Cuomo C."/>
            <person name="David R."/>
            <person name="Dawoe T."/>
            <person name="Degray S."/>
            <person name="Dodge S."/>
            <person name="Dooley K."/>
            <person name="Dorje P."/>
            <person name="Dorjee K."/>
            <person name="Dorris L."/>
            <person name="Duffey N."/>
            <person name="Dupes A."/>
            <person name="Elkins T."/>
            <person name="Engels R."/>
            <person name="Erickson J."/>
            <person name="Farina A."/>
            <person name="Faro S."/>
            <person name="Ferreira P."/>
            <person name="Fischer H."/>
            <person name="Fitzgerald M."/>
            <person name="Foley K."/>
            <person name="Gage D."/>
            <person name="Galagan J."/>
            <person name="Gearin G."/>
            <person name="Gnerre S."/>
            <person name="Gnirke A."/>
            <person name="Goyette A."/>
            <person name="Graham J."/>
            <person name="Grandbois E."/>
            <person name="Gyaltsen K."/>
            <person name="Hafez N."/>
            <person name="Hagopian D."/>
            <person name="Hagos B."/>
            <person name="Hall J."/>
            <person name="Hatcher B."/>
            <person name="Heller A."/>
            <person name="Higgins H."/>
            <person name="Honan T."/>
            <person name="Horn A."/>
            <person name="Houde N."/>
            <person name="Hughes L."/>
            <person name="Hulme W."/>
            <person name="Husby E."/>
            <person name="Iliev I."/>
            <person name="Jaffe D."/>
            <person name="Jones C."/>
            <person name="Kamal M."/>
            <person name="Kamat A."/>
            <person name="Kamvysselis M."/>
            <person name="Karlsson E."/>
            <person name="Kells C."/>
            <person name="Kieu A."/>
            <person name="Kisner P."/>
            <person name="Kodira C."/>
            <person name="Kulbokas E."/>
            <person name="Labutti K."/>
            <person name="Lama D."/>
            <person name="Landers T."/>
            <person name="Leger J."/>
            <person name="Levine S."/>
            <person name="Lewis D."/>
            <person name="Lewis T."/>
            <person name="Lindblad-toh K."/>
            <person name="Liu X."/>
            <person name="Lokyitsang T."/>
            <person name="Lokyitsang Y."/>
            <person name="Lucien O."/>
            <person name="Lui A."/>
            <person name="Ma L.J."/>
            <person name="Mabbitt R."/>
            <person name="Macdonald J."/>
            <person name="Maclean C."/>
            <person name="Major J."/>
            <person name="Manning J."/>
            <person name="Marabella R."/>
            <person name="Maru K."/>
            <person name="Matthews C."/>
            <person name="Mauceli E."/>
            <person name="Mccarthy M."/>
            <person name="Mcdonough S."/>
            <person name="Mcghee T."/>
            <person name="Meldrim J."/>
            <person name="Meneus L."/>
            <person name="Mesirov J."/>
            <person name="Mihalev A."/>
            <person name="Mihova T."/>
            <person name="Mikkelsen T."/>
            <person name="Mlenga V."/>
            <person name="Moru K."/>
            <person name="Mozes J."/>
            <person name="Mulrain L."/>
            <person name="Munson G."/>
            <person name="Naylor J."/>
            <person name="Newes C."/>
            <person name="Nguyen C."/>
            <person name="Nguyen N."/>
            <person name="Nguyen T."/>
            <person name="Nicol R."/>
            <person name="Nielsen C."/>
            <person name="Nizzari M."/>
            <person name="Norbu C."/>
            <person name="Norbu N."/>
            <person name="O'donnell P."/>
            <person name="Okoawo O."/>
            <person name="O'leary S."/>
            <person name="Omotosho B."/>
            <person name="O'neill K."/>
            <person name="Osman S."/>
            <person name="Parker S."/>
            <person name="Perrin D."/>
            <person name="Phunkhang P."/>
            <person name="Piqani B."/>
            <person name="Purcell S."/>
            <person name="Rachupka T."/>
            <person name="Ramasamy U."/>
            <person name="Rameau R."/>
            <person name="Ray V."/>
            <person name="Raymond C."/>
            <person name="Retta R."/>
            <person name="Richardson S."/>
            <person name="Rise C."/>
            <person name="Rodriguez J."/>
            <person name="Rogers J."/>
            <person name="Rogov P."/>
            <person name="Rutman M."/>
            <person name="Schupbach R."/>
            <person name="Seaman C."/>
            <person name="Settipalli S."/>
            <person name="Sharpe T."/>
            <person name="Sheridan J."/>
            <person name="Sherpa N."/>
            <person name="Shi J."/>
            <person name="Smirnov S."/>
            <person name="Smith C."/>
            <person name="Sougnez C."/>
            <person name="Spencer B."/>
            <person name="Stalker J."/>
            <person name="Stange-thomann N."/>
            <person name="Stavropoulos S."/>
            <person name="Stetson K."/>
            <person name="Stone C."/>
            <person name="Stone S."/>
            <person name="Stubbs M."/>
            <person name="Talamas J."/>
            <person name="Tchuinga P."/>
            <person name="Tenzing P."/>
            <person name="Tesfaye S."/>
            <person name="Theodore J."/>
            <person name="Thoulutsang Y."/>
            <person name="Topham K."/>
            <person name="Towey S."/>
            <person name="Tsamla T."/>
            <person name="Tsomo N."/>
            <person name="Vallee D."/>
            <person name="Vassiliev H."/>
            <person name="Venkataraman V."/>
            <person name="Vinson J."/>
            <person name="Vo A."/>
            <person name="Wade C."/>
            <person name="Wang S."/>
            <person name="Wangchuk T."/>
            <person name="Wangdi T."/>
            <person name="Whittaker C."/>
            <person name="Wilkinson J."/>
            <person name="Wu Y."/>
            <person name="Wyman D."/>
            <person name="Yadav S."/>
            <person name="Yang S."/>
            <person name="Yang X."/>
            <person name="Yeager S."/>
            <person name="Yee E."/>
            <person name="Young G."/>
            <person name="Zainoun J."/>
            <person name="Zembeck L."/>
            <person name="Zimmer A."/>
            <person name="Zody M."/>
            <person name="Lander E."/>
        </authorList>
    </citation>
    <scope>NUCLEOTIDE SEQUENCE [LARGE SCALE GENOMIC DNA]</scope>
</reference>
<proteinExistence type="predicted"/>
<dbReference type="GeneTree" id="ENSGT00950000182824"/>
<evidence type="ECO:0000256" key="1">
    <source>
        <dbReference type="ARBA" id="ARBA00023054"/>
    </source>
</evidence>
<evidence type="ECO:0000313" key="5">
    <source>
        <dbReference type="Proteomes" id="UP000007875"/>
    </source>
</evidence>
<dbReference type="SMART" id="SM00055">
    <property type="entry name" value="FCH"/>
    <property type="match status" value="1"/>
</dbReference>
<evidence type="ECO:0000256" key="2">
    <source>
        <dbReference type="PROSITE-ProRule" id="PRU01077"/>
    </source>
</evidence>
<evidence type="ECO:0000313" key="4">
    <source>
        <dbReference type="Ensembl" id="ENSCSAVP00000003928.1"/>
    </source>
</evidence>
<dbReference type="STRING" id="51511.ENSCSAVP00000003928"/>
<dbReference type="HOGENOM" id="CLU_104867_0_0_1"/>
<name>H2YF30_CIOSA</name>
<reference evidence="4" key="3">
    <citation type="submission" date="2025-09" db="UniProtKB">
        <authorList>
            <consortium name="Ensembl"/>
        </authorList>
    </citation>
    <scope>IDENTIFICATION</scope>
</reference>
<dbReference type="InterPro" id="IPR051627">
    <property type="entry name" value="SLIT-ROBO_RhoGAP"/>
</dbReference>
<dbReference type="Pfam" id="PF00611">
    <property type="entry name" value="FCH"/>
    <property type="match status" value="1"/>
</dbReference>
<sequence>MNTKKDKQPLVECDARIKEIRLQLNDQLKCLDQHTESKTTLINDMQEFFKRKSEIDAEYGRKLDVLSEKYLAKQRNLYAIKKEQPDLDLHSPVLCWFQMLEECQRESKDHQALSNIYGNHVVPRLQMVVEDSIRLHKKTREIALCSHEDLLKDLRRLYQSMQLYQAHWAEFVQAEGKLKLAEKQFEKHNEKTIDSPKLDNKVRRSTSFRKLEKLKEKRHLKYSESSLKSVK</sequence>
<dbReference type="PANTHER" id="PTHR14166">
    <property type="entry name" value="SLIT-ROBO RHO GTPASE ACTIVATING PROTEIN"/>
    <property type="match status" value="1"/>
</dbReference>
<dbReference type="InterPro" id="IPR001060">
    <property type="entry name" value="FCH_dom"/>
</dbReference>
<feature type="domain" description="F-BAR" evidence="3">
    <location>
        <begin position="18"/>
        <end position="231"/>
    </location>
</feature>
<dbReference type="InterPro" id="IPR031160">
    <property type="entry name" value="F_BAR_dom"/>
</dbReference>
<reference evidence="4" key="2">
    <citation type="submission" date="2025-08" db="UniProtKB">
        <authorList>
            <consortium name="Ensembl"/>
        </authorList>
    </citation>
    <scope>IDENTIFICATION</scope>
</reference>
<dbReference type="InterPro" id="IPR027267">
    <property type="entry name" value="AH/BAR_dom_sf"/>
</dbReference>
<dbReference type="OMA" id="WICDEIL"/>
<organism evidence="4 5">
    <name type="scientific">Ciona savignyi</name>
    <name type="common">Pacific transparent sea squirt</name>
    <dbReference type="NCBI Taxonomy" id="51511"/>
    <lineage>
        <taxon>Eukaryota</taxon>
        <taxon>Metazoa</taxon>
        <taxon>Chordata</taxon>
        <taxon>Tunicata</taxon>
        <taxon>Ascidiacea</taxon>
        <taxon>Phlebobranchia</taxon>
        <taxon>Cionidae</taxon>
        <taxon>Ciona</taxon>
    </lineage>
</organism>
<dbReference type="Gene3D" id="1.20.1270.60">
    <property type="entry name" value="Arfaptin homology (AH) domain/BAR domain"/>
    <property type="match status" value="1"/>
</dbReference>
<dbReference type="eggNOG" id="KOG3565">
    <property type="taxonomic scope" value="Eukaryota"/>
</dbReference>
<dbReference type="SUPFAM" id="SSF103657">
    <property type="entry name" value="BAR/IMD domain-like"/>
    <property type="match status" value="1"/>
</dbReference>